<evidence type="ECO:0000259" key="1">
    <source>
        <dbReference type="Pfam" id="PF01968"/>
    </source>
</evidence>
<reference evidence="4 5" key="1">
    <citation type="submission" date="2019-09" db="EMBL/GenBank/DDBJ databases">
        <authorList>
            <person name="Chandra G."/>
            <person name="Truman W A."/>
        </authorList>
    </citation>
    <scope>NUCLEOTIDE SEQUENCE [LARGE SCALE GENOMIC DNA]</scope>
    <source>
        <strain evidence="4">PS673</strain>
    </source>
</reference>
<organism evidence="4 5">
    <name type="scientific">Pseudomonas fluorescens</name>
    <dbReference type="NCBI Taxonomy" id="294"/>
    <lineage>
        <taxon>Bacteria</taxon>
        <taxon>Pseudomonadati</taxon>
        <taxon>Pseudomonadota</taxon>
        <taxon>Gammaproteobacteria</taxon>
        <taxon>Pseudomonadales</taxon>
        <taxon>Pseudomonadaceae</taxon>
        <taxon>Pseudomonas</taxon>
    </lineage>
</organism>
<dbReference type="Pfam" id="PF19278">
    <property type="entry name" value="Hydant_A_C"/>
    <property type="match status" value="1"/>
</dbReference>
<name>A0A5E6X3H8_PSEFL</name>
<accession>A0A5E6X3H8</accession>
<dbReference type="GO" id="GO:0017168">
    <property type="term" value="F:5-oxoprolinase (ATP-hydrolyzing) activity"/>
    <property type="evidence" value="ECO:0007669"/>
    <property type="project" value="TreeGrafter"/>
</dbReference>
<evidence type="ECO:0000313" key="5">
    <source>
        <dbReference type="Proteomes" id="UP000344274"/>
    </source>
</evidence>
<dbReference type="PANTHER" id="PTHR11365:SF23">
    <property type="entry name" value="HYPOTHETICAL 5-OXOPROLINASE (EUROFUNG)-RELATED"/>
    <property type="match status" value="1"/>
</dbReference>
<feature type="domain" description="Acetophenone carboxylase-like C-terminal" evidence="3">
    <location>
        <begin position="506"/>
        <end position="674"/>
    </location>
</feature>
<proteinExistence type="predicted"/>
<dbReference type="GO" id="GO:0005829">
    <property type="term" value="C:cytosol"/>
    <property type="evidence" value="ECO:0007669"/>
    <property type="project" value="TreeGrafter"/>
</dbReference>
<evidence type="ECO:0000259" key="3">
    <source>
        <dbReference type="Pfam" id="PF19278"/>
    </source>
</evidence>
<dbReference type="InterPro" id="IPR008040">
    <property type="entry name" value="Hydant_A_N"/>
</dbReference>
<sequence>MTIRVATDIGGTFTDLVYLENGVINAVKADTTPPNFEQGLLNAVAKSGVSYADIEFFAHGSTVVINTLTERKGVKTALLTTRGFRDVLEIARGNTPDIFNTYYRKPPPFVPRHLRLEICERLNYRGEVVTPLNLEALPAILDTLRGEGVEAIAICLLHAYCNPAHEQQLMAAVNELWPQVAVIASHQVSRALREYERTNTTVLSAYVMPATRDYLDNLSTHLTDKGLRSAPFIMKSNGGISPVNAAKQDPISLVESGPVGGILGAQAYGQLIGENQLLALDIGGTTAKCSLIHDGKVDISNDYVIEKTAISAGYPIMTPVVDIVEIGNGGGSLAWVDAAGSLRVGPQSAGSTPGPVAYGRGGMAPTTTDANLYTGRINPDDFAGGEIKPDVAGVEKAFAKLGEQIGVSAKLLAHGVLQIANANMVNALKLISVNRGHDPRDFALMAFGGGGALHATALAAELGIPKVIIPPFAGVFSAWGMLMLDSRRDYIQTHLQLLDDEGLPGLTGAFASLQSTAEAQFADDGMSREKLRFEWHIDARYTGQEHTVKVALDVLQLPSIIERFHAQHEQAYTFRLELPIEVVNLHLVAFGEVPKSPMAPIGVSTSTTAEVALSGRRWVEFEPEQPVKTPLYQRSALLSGMRIDGPAIIEEATTTTVVRPADRLEVDKYGGLHIHISVQEVSA</sequence>
<dbReference type="RefSeq" id="WP_154862254.1">
    <property type="nucleotide sequence ID" value="NZ_CABVHB010000063.1"/>
</dbReference>
<dbReference type="InterPro" id="IPR049517">
    <property type="entry name" value="ACX-like_C"/>
</dbReference>
<dbReference type="Proteomes" id="UP000344274">
    <property type="component" value="Unassembled WGS sequence"/>
</dbReference>
<dbReference type="EC" id="6.4.1.8" evidence="4"/>
<dbReference type="AlphaFoldDB" id="A0A5E6X3H8"/>
<dbReference type="GO" id="GO:0016874">
    <property type="term" value="F:ligase activity"/>
    <property type="evidence" value="ECO:0007669"/>
    <property type="project" value="UniProtKB-KW"/>
</dbReference>
<dbReference type="Pfam" id="PF05378">
    <property type="entry name" value="Hydant_A_N"/>
    <property type="match status" value="1"/>
</dbReference>
<dbReference type="InterPro" id="IPR043129">
    <property type="entry name" value="ATPase_NBD"/>
</dbReference>
<evidence type="ECO:0000313" key="4">
    <source>
        <dbReference type="EMBL" id="VVN35580.1"/>
    </source>
</evidence>
<dbReference type="Pfam" id="PF01968">
    <property type="entry name" value="Hydantoinase_A"/>
    <property type="match status" value="1"/>
</dbReference>
<dbReference type="PANTHER" id="PTHR11365">
    <property type="entry name" value="5-OXOPROLINASE RELATED"/>
    <property type="match status" value="1"/>
</dbReference>
<feature type="domain" description="Hydantoinase A/oxoprolinase" evidence="1">
    <location>
        <begin position="197"/>
        <end position="488"/>
    </location>
</feature>
<evidence type="ECO:0000259" key="2">
    <source>
        <dbReference type="Pfam" id="PF05378"/>
    </source>
</evidence>
<feature type="domain" description="Hydantoinase/oxoprolinase N-terminal" evidence="2">
    <location>
        <begin position="4"/>
        <end position="175"/>
    </location>
</feature>
<dbReference type="InterPro" id="IPR045079">
    <property type="entry name" value="Oxoprolinase-like"/>
</dbReference>
<dbReference type="EMBL" id="CABVHB010000063">
    <property type="protein sequence ID" value="VVN35580.1"/>
    <property type="molecule type" value="Genomic_DNA"/>
</dbReference>
<protein>
    <submittedName>
        <fullName evidence="4">Acetophenone carboxylase gamma subunit</fullName>
        <ecNumber evidence="4">6.4.1.8</ecNumber>
    </submittedName>
</protein>
<dbReference type="SUPFAM" id="SSF53067">
    <property type="entry name" value="Actin-like ATPase domain"/>
    <property type="match status" value="1"/>
</dbReference>
<keyword evidence="4" id="KW-0436">Ligase</keyword>
<gene>
    <name evidence="4" type="primary">apc3</name>
    <name evidence="4" type="ORF">PS673_05062</name>
</gene>
<dbReference type="InterPro" id="IPR002821">
    <property type="entry name" value="Hydantoinase_A"/>
</dbReference>
<dbReference type="GO" id="GO:0006749">
    <property type="term" value="P:glutathione metabolic process"/>
    <property type="evidence" value="ECO:0007669"/>
    <property type="project" value="TreeGrafter"/>
</dbReference>